<dbReference type="AlphaFoldDB" id="A0A059AVR6"/>
<dbReference type="Gramene" id="KCW57859">
    <property type="protein sequence ID" value="KCW57859"/>
    <property type="gene ID" value="EUGRSUZ_H00612"/>
</dbReference>
<reference evidence="1" key="1">
    <citation type="submission" date="2013-07" db="EMBL/GenBank/DDBJ databases">
        <title>The genome of Eucalyptus grandis.</title>
        <authorList>
            <person name="Schmutz J."/>
            <person name="Hayes R."/>
            <person name="Myburg A."/>
            <person name="Tuskan G."/>
            <person name="Grattapaglia D."/>
            <person name="Rokhsar D.S."/>
        </authorList>
    </citation>
    <scope>NUCLEOTIDE SEQUENCE</scope>
    <source>
        <tissue evidence="1">Leaf extractions</tissue>
    </source>
</reference>
<organism evidence="1">
    <name type="scientific">Eucalyptus grandis</name>
    <name type="common">Flooded gum</name>
    <dbReference type="NCBI Taxonomy" id="71139"/>
    <lineage>
        <taxon>Eukaryota</taxon>
        <taxon>Viridiplantae</taxon>
        <taxon>Streptophyta</taxon>
        <taxon>Embryophyta</taxon>
        <taxon>Tracheophyta</taxon>
        <taxon>Spermatophyta</taxon>
        <taxon>Magnoliopsida</taxon>
        <taxon>eudicotyledons</taxon>
        <taxon>Gunneridae</taxon>
        <taxon>Pentapetalae</taxon>
        <taxon>rosids</taxon>
        <taxon>malvids</taxon>
        <taxon>Myrtales</taxon>
        <taxon>Myrtaceae</taxon>
        <taxon>Myrtoideae</taxon>
        <taxon>Eucalypteae</taxon>
        <taxon>Eucalyptus</taxon>
    </lineage>
</organism>
<protein>
    <submittedName>
        <fullName evidence="1">Uncharacterized protein</fullName>
    </submittedName>
</protein>
<dbReference type="InParanoid" id="A0A059AVR6"/>
<gene>
    <name evidence="1" type="ORF">EUGRSUZ_H00612</name>
</gene>
<dbReference type="EMBL" id="KK198760">
    <property type="protein sequence ID" value="KCW57859.1"/>
    <property type="molecule type" value="Genomic_DNA"/>
</dbReference>
<proteinExistence type="predicted"/>
<accession>A0A059AVR6</accession>
<name>A0A059AVR6_EUCGR</name>
<sequence length="91" mass="10062">MHNYCQTSCITTFSTFSPQSSVETYNSPTIGVAELTFESSTLKKNVEALKTICLSYWNNSRPLLQIPPTIIFPFIAAIVPRIGLAHAQVVL</sequence>
<evidence type="ECO:0000313" key="1">
    <source>
        <dbReference type="EMBL" id="KCW57859.1"/>
    </source>
</evidence>